<evidence type="ECO:0000313" key="1">
    <source>
        <dbReference type="EMBL" id="SNC74984.1"/>
    </source>
</evidence>
<name>A0A212UAB0_9BACT</name>
<dbReference type="AlphaFoldDB" id="A0A212UAB0"/>
<organism evidence="1 2">
    <name type="scientific">Hymenobacter gelipurpurascens</name>
    <dbReference type="NCBI Taxonomy" id="89968"/>
    <lineage>
        <taxon>Bacteria</taxon>
        <taxon>Pseudomonadati</taxon>
        <taxon>Bacteroidota</taxon>
        <taxon>Cytophagia</taxon>
        <taxon>Cytophagales</taxon>
        <taxon>Hymenobacteraceae</taxon>
        <taxon>Hymenobacter</taxon>
    </lineage>
</organism>
<gene>
    <name evidence="1" type="ORF">SAMN06265337_2646</name>
</gene>
<accession>A0A212UAB0</accession>
<protein>
    <submittedName>
        <fullName evidence="1">Uncharacterized protein</fullName>
    </submittedName>
</protein>
<dbReference type="Proteomes" id="UP000198131">
    <property type="component" value="Unassembled WGS sequence"/>
</dbReference>
<reference evidence="2" key="1">
    <citation type="submission" date="2017-06" db="EMBL/GenBank/DDBJ databases">
        <authorList>
            <person name="Varghese N."/>
            <person name="Submissions S."/>
        </authorList>
    </citation>
    <scope>NUCLEOTIDE SEQUENCE [LARGE SCALE GENOMIC DNA]</scope>
    <source>
        <strain evidence="2">DSM 11116</strain>
    </source>
</reference>
<dbReference type="OrthoDB" id="886045at2"/>
<keyword evidence="2" id="KW-1185">Reference proteome</keyword>
<dbReference type="RefSeq" id="WP_088843989.1">
    <property type="nucleotide sequence ID" value="NZ_FYEW01000002.1"/>
</dbReference>
<proteinExistence type="predicted"/>
<sequence length="126" mass="13706">MPVRFPISPWLRLSLLLTIWLGGWWYLDAPLVTPERTPQRVQAGHQAVGQQPELTLAHLQEHAALLPAAPDVPVGTSSGAWLPAVFSWPELVWPSAVGRPAALQACAVPDLFRVRLLLTALSPNAP</sequence>
<dbReference type="EMBL" id="FYEW01000002">
    <property type="protein sequence ID" value="SNC74984.1"/>
    <property type="molecule type" value="Genomic_DNA"/>
</dbReference>
<evidence type="ECO:0000313" key="2">
    <source>
        <dbReference type="Proteomes" id="UP000198131"/>
    </source>
</evidence>